<dbReference type="EMBL" id="MH746814">
    <property type="protein sequence ID" value="AYD82452.1"/>
    <property type="molecule type" value="Genomic_DNA"/>
</dbReference>
<evidence type="ECO:0000313" key="1">
    <source>
        <dbReference type="EMBL" id="AYD82452.1"/>
    </source>
</evidence>
<proteinExistence type="predicted"/>
<name>A0A386KCF5_9CAUD</name>
<gene>
    <name evidence="1" type="ORF">Aci05_109</name>
</gene>
<dbReference type="Proteomes" id="UP000269940">
    <property type="component" value="Segment"/>
</dbReference>
<reference evidence="1 2" key="1">
    <citation type="submission" date="2018-08" db="EMBL/GenBank/DDBJ databases">
        <title>Complete genome sequence of five Acinetobacter baumannii phages from Abidjan, Cote d'Ivoire.</title>
        <authorList>
            <person name="Essoh C."/>
            <person name="Vernadet J.-P."/>
            <person name="Vergnaud G."/>
            <person name="Resch G."/>
            <person name="Pourcel C."/>
        </authorList>
    </citation>
    <scope>NUCLEOTIDE SEQUENCE [LARGE SCALE GENOMIC DNA]</scope>
</reference>
<accession>A0A386KCF5</accession>
<sequence length="60" mass="6819">MSKKIRPTFVCDCGGTITAGCWFVGAVDVTFYEGKLFRMAQKGYWEMSCNKCDYKGKYTP</sequence>
<evidence type="ECO:0000313" key="2">
    <source>
        <dbReference type="Proteomes" id="UP000269940"/>
    </source>
</evidence>
<protein>
    <submittedName>
        <fullName evidence="1">Uncharacterized protein</fullName>
    </submittedName>
</protein>
<keyword evidence="2" id="KW-1185">Reference proteome</keyword>
<organism evidence="1 2">
    <name type="scientific">Acinetobacter phage vB_AbaM_B09_Aci05</name>
    <dbReference type="NCBI Taxonomy" id="2315458"/>
    <lineage>
        <taxon>Viruses</taxon>
        <taxon>Duplodnaviria</taxon>
        <taxon>Heunggongvirae</taxon>
        <taxon>Uroviricota</taxon>
        <taxon>Caudoviricetes</taxon>
        <taxon>Saclayvirus</taxon>
        <taxon>Saclayvirus Aci05</taxon>
    </lineage>
</organism>